<accession>A0A540KD12</accession>
<dbReference type="STRING" id="106549.A0A540KD12"/>
<dbReference type="Pfam" id="PF03893">
    <property type="entry name" value="Lipase3_N"/>
    <property type="match status" value="1"/>
</dbReference>
<dbReference type="EMBL" id="VIEB01001449">
    <property type="protein sequence ID" value="TQD72089.1"/>
    <property type="molecule type" value="Genomic_DNA"/>
</dbReference>
<sequence>MDYSLLGCMRWVWRRSTYIGVNNNATWTSATPDEFDLVPRVGRLVLAVYKPNLHNPHFTPTCGFRPNPDYVVKHITYDVR</sequence>
<dbReference type="GO" id="GO:0016042">
    <property type="term" value="P:lipid catabolic process"/>
    <property type="evidence" value="ECO:0007669"/>
    <property type="project" value="InterPro"/>
</dbReference>
<reference evidence="2 3" key="1">
    <citation type="journal article" date="2019" name="G3 (Bethesda)">
        <title>Sequencing of a Wild Apple (Malus baccata) Genome Unravels the Differences Between Cultivated and Wild Apple Species Regarding Disease Resistance and Cold Tolerance.</title>
        <authorList>
            <person name="Chen X."/>
        </authorList>
    </citation>
    <scope>NUCLEOTIDE SEQUENCE [LARGE SCALE GENOMIC DNA]</scope>
    <source>
        <strain evidence="3">cv. Shandingzi</strain>
        <tissue evidence="2">Leaves</tissue>
    </source>
</reference>
<dbReference type="PANTHER" id="PTHR46398">
    <property type="entry name" value="ALPHA/BETA-HYDROLASES SUPERFAMILY PROTEIN"/>
    <property type="match status" value="1"/>
</dbReference>
<organism evidence="2 3">
    <name type="scientific">Malus baccata</name>
    <name type="common">Siberian crab apple</name>
    <name type="synonym">Pyrus baccata</name>
    <dbReference type="NCBI Taxonomy" id="106549"/>
    <lineage>
        <taxon>Eukaryota</taxon>
        <taxon>Viridiplantae</taxon>
        <taxon>Streptophyta</taxon>
        <taxon>Embryophyta</taxon>
        <taxon>Tracheophyta</taxon>
        <taxon>Spermatophyta</taxon>
        <taxon>Magnoliopsida</taxon>
        <taxon>eudicotyledons</taxon>
        <taxon>Gunneridae</taxon>
        <taxon>Pentapetalae</taxon>
        <taxon>rosids</taxon>
        <taxon>fabids</taxon>
        <taxon>Rosales</taxon>
        <taxon>Rosaceae</taxon>
        <taxon>Amygdaloideae</taxon>
        <taxon>Maleae</taxon>
        <taxon>Malus</taxon>
    </lineage>
</organism>
<keyword evidence="3" id="KW-1185">Reference proteome</keyword>
<gene>
    <name evidence="2" type="ORF">C1H46_042376</name>
</gene>
<dbReference type="Proteomes" id="UP000315295">
    <property type="component" value="Unassembled WGS sequence"/>
</dbReference>
<feature type="domain" description="Mono-/di-acylglycerol lipase N-terminal" evidence="1">
    <location>
        <begin position="4"/>
        <end position="61"/>
    </location>
</feature>
<dbReference type="InterPro" id="IPR005592">
    <property type="entry name" value="Mono/diacylglycerol_lipase_N"/>
</dbReference>
<dbReference type="AlphaFoldDB" id="A0A540KD12"/>
<evidence type="ECO:0000313" key="3">
    <source>
        <dbReference type="Proteomes" id="UP000315295"/>
    </source>
</evidence>
<evidence type="ECO:0000313" key="2">
    <source>
        <dbReference type="EMBL" id="TQD72089.1"/>
    </source>
</evidence>
<dbReference type="PANTHER" id="PTHR46398:SF7">
    <property type="entry name" value="ALPHA_BETA-HYDROLASES SUPERFAMILY PROTEIN"/>
    <property type="match status" value="1"/>
</dbReference>
<evidence type="ECO:0000259" key="1">
    <source>
        <dbReference type="Pfam" id="PF03893"/>
    </source>
</evidence>
<protein>
    <recommendedName>
        <fullName evidence="1">Mono-/di-acylglycerol lipase N-terminal domain-containing protein</fullName>
    </recommendedName>
</protein>
<name>A0A540KD12_MALBA</name>
<proteinExistence type="predicted"/>
<comment type="caution">
    <text evidence="2">The sequence shown here is derived from an EMBL/GenBank/DDBJ whole genome shotgun (WGS) entry which is preliminary data.</text>
</comment>